<accession>A0A5B8UN09</accession>
<proteinExistence type="predicted"/>
<dbReference type="Proteomes" id="UP000321204">
    <property type="component" value="Chromosome"/>
</dbReference>
<evidence type="ECO:0000313" key="3">
    <source>
        <dbReference type="Proteomes" id="UP000321204"/>
    </source>
</evidence>
<dbReference type="KEGG" id="fgg:FSB75_18200"/>
<feature type="transmembrane region" description="Helical" evidence="1">
    <location>
        <begin position="202"/>
        <end position="227"/>
    </location>
</feature>
<feature type="transmembrane region" description="Helical" evidence="1">
    <location>
        <begin position="234"/>
        <end position="253"/>
    </location>
</feature>
<feature type="transmembrane region" description="Helical" evidence="1">
    <location>
        <begin position="265"/>
        <end position="285"/>
    </location>
</feature>
<name>A0A5B8UN09_9BACT</name>
<keyword evidence="1" id="KW-0812">Transmembrane</keyword>
<keyword evidence="1" id="KW-1133">Transmembrane helix</keyword>
<evidence type="ECO:0000313" key="2">
    <source>
        <dbReference type="EMBL" id="QEC57752.1"/>
    </source>
</evidence>
<dbReference type="RefSeq" id="WP_146790402.1">
    <property type="nucleotide sequence ID" value="NZ_BAABIO010000003.1"/>
</dbReference>
<dbReference type="InterPro" id="IPR025367">
    <property type="entry name" value="DUF4271"/>
</dbReference>
<gene>
    <name evidence="2" type="ORF">FSB75_18200</name>
</gene>
<organism evidence="2 3">
    <name type="scientific">Flavisolibacter ginsenosidimutans</name>
    <dbReference type="NCBI Taxonomy" id="661481"/>
    <lineage>
        <taxon>Bacteria</taxon>
        <taxon>Pseudomonadati</taxon>
        <taxon>Bacteroidota</taxon>
        <taxon>Chitinophagia</taxon>
        <taxon>Chitinophagales</taxon>
        <taxon>Chitinophagaceae</taxon>
        <taxon>Flavisolibacter</taxon>
    </lineage>
</organism>
<dbReference type="EMBL" id="CP042433">
    <property type="protein sequence ID" value="QEC57752.1"/>
    <property type="molecule type" value="Genomic_DNA"/>
</dbReference>
<feature type="transmembrane region" description="Helical" evidence="1">
    <location>
        <begin position="166"/>
        <end position="190"/>
    </location>
</feature>
<feature type="transmembrane region" description="Helical" evidence="1">
    <location>
        <begin position="136"/>
        <end position="154"/>
    </location>
</feature>
<feature type="transmembrane region" description="Helical" evidence="1">
    <location>
        <begin position="85"/>
        <end position="103"/>
    </location>
</feature>
<keyword evidence="3" id="KW-1185">Reference proteome</keyword>
<keyword evidence="1" id="KW-0472">Membrane</keyword>
<sequence length="297" mass="34034">MKDSLLHNSFLRTSDSLRLDSVRLASLQADSLSKVLPPVRDTIRPALQHALNSDSFLLRKRLFFTFTDPVRYTVSERKWEGKDTVFYAVVALLLLFALIKNAFPRYLPDLYSAYFRTTVRQKQIKEQLVQNPLPSLFFNLFFVLSAAVFVSQLIQQFGYNDRLPFFELVLYSAGGIAAVYAAKFLLLKFFGWVFQLSEATDAYLFVVFSTNKILGIFLLPFTVLLAFTYGGANASIVTLSVVLVLALFIYRYFLAFISINHLVRINLFHFLLYLAAFEVLPLLLINKLLFTILREIA</sequence>
<dbReference type="OrthoDB" id="1494583at2"/>
<dbReference type="Pfam" id="PF14093">
    <property type="entry name" value="DUF4271"/>
    <property type="match status" value="1"/>
</dbReference>
<evidence type="ECO:0000256" key="1">
    <source>
        <dbReference type="SAM" id="Phobius"/>
    </source>
</evidence>
<protein>
    <submittedName>
        <fullName evidence="2">DUF4271 domain-containing protein</fullName>
    </submittedName>
</protein>
<reference evidence="2 3" key="1">
    <citation type="journal article" date="2015" name="Int. J. Syst. Evol. Microbiol.">
        <title>Flavisolibacter ginsenosidimutans sp. nov., with ginsenoside-converting activity isolated from soil used for cultivating ginseng.</title>
        <authorList>
            <person name="Zhao Y."/>
            <person name="Liu Q."/>
            <person name="Kang M.S."/>
            <person name="Jin F."/>
            <person name="Yu H."/>
            <person name="Im W.T."/>
        </authorList>
    </citation>
    <scope>NUCLEOTIDE SEQUENCE [LARGE SCALE GENOMIC DNA]</scope>
    <source>
        <strain evidence="2 3">Gsoil 636</strain>
    </source>
</reference>
<dbReference type="AlphaFoldDB" id="A0A5B8UN09"/>